<keyword evidence="2" id="KW-0645">Protease</keyword>
<dbReference type="GO" id="GO:0006310">
    <property type="term" value="P:DNA recombination"/>
    <property type="evidence" value="ECO:0007669"/>
    <property type="project" value="UniProtKB-KW"/>
</dbReference>
<dbReference type="PROSITE" id="PS50994">
    <property type="entry name" value="INTEGRASE"/>
    <property type="match status" value="2"/>
</dbReference>
<evidence type="ECO:0000259" key="21">
    <source>
        <dbReference type="PROSITE" id="PS50994"/>
    </source>
</evidence>
<keyword evidence="7" id="KW-0064">Aspartyl protease</keyword>
<dbReference type="InterPro" id="IPR043128">
    <property type="entry name" value="Rev_trsase/Diguanyl_cyclase"/>
</dbReference>
<dbReference type="InterPro" id="IPR021109">
    <property type="entry name" value="Peptidase_aspartic_dom_sf"/>
</dbReference>
<keyword evidence="4" id="KW-0548">Nucleotidyltransferase</keyword>
<keyword evidence="13" id="KW-0695">RNA-directed DNA polymerase</keyword>
<dbReference type="Pfam" id="PF00385">
    <property type="entry name" value="Chromo"/>
    <property type="match status" value="1"/>
</dbReference>
<sequence length="3101" mass="348679">MSPSETIAQESGEIKIAKLGKDNYELWSIRVEAYLESKGYASVLEHGHVRPSDVSLAEWRTMHGLDASVTDTQVVVNLQKKDRSARALIIQCIDDANLKMVKSKTLSAKDIWDKLRQHHEGNAKPFKIRTLLMELSNAKYDEDENMGEFLKSMIDKADQLDDLGQKFGDEAMIAYILQALPPSYEMLKQAIRLGENRSVDHVINRLTDEYTERKLSGKFDKLLKNAGALAVQSTQASRDPNCVCRGCKGKGHFAMDPECPKYDAKKNHGRARNRNKKKKQDSKESADSNELAEFVLTVKSLDESHSLQDNVANRVSQVNQGEIWILDTGASQHYVGDASLLSNRQSGNLKVQTASGQVVHCDTYGMVRFNLKSGASLSLANVYHLPGAPVNLISTRALFKSGAKCGWEDGKDVMTITYQGVILAKTLSGTGYALDFTRIVEDQAHVATRATVGAPLMEWHRRYGHVPVSSIMELVKSGAVEGLVLTDEKVHDCEPCISSKSRASKFSELATQVTDVLQRVFMDIGFVAEDQVDFQGRKAYLAIVDQYSTAKWTFPLKTKSAEEVTRVWIAFRQGVEKMTGRKIKRVRTDNGTEFTNKLIGADFQSQGILHETSAPYTPQQNGTVERFNGSLMAIVRAVLAASKLSWKYWSYALAYATFVANRILHAKLEGKTAYEVFYGKKPKVSHFRPFGSTVYAQVPKSKRSKLELTSVKGIFIGYDSEYNYRVLVDPDSDHKVIVTRDISVLEHKSEQVGVPEVTTLPVGPDEEKGPVDNDKIVVDELQDQVDGEQMPPARQNRPRWEYGDPAVKGRNPGRYEEIDANNEIPHRTRSQRRDAEQQVMYGSAMSVSLPPVPSNYEEAMASPEADKWIAAIKAELDAMARHQVLIDSDLPSGARALGSKWVFTRKENAQGEVTRYKARLVAQGFAQRPGIDYNETFAPVARPSTILSLVGTAAAQGLFLEQFDFDSAFLNGTMTEMVYMKYPKGWDRPQTGQALRLVKSMYGTKQAPREWNAAVNSLMVERGYKRSDADSCLYVKRVDEKFIYITLYVDDGMVASNDQEFLDSEIEAFNKVYKLKRLGPVKLFLGLEFERTSDYIFVHQSKYIRDLVAMYGGGSVSKHPVTNQHYLYDLAPRSLPLASTCFHEFLSLSLGFPATINRASYSYKNNYINPASRPVILAIACCLRLSNLNPDSRSRFPIDLVDLTQASLDSLIDQLRTLQARNQALEAECRSHLSDKENYQITVTALANQQQTLSDFAKAVVDQQKESIDVIKSGLANLNVTAPANTTITPVKSQLAKPDKYDGKEKVKFKTFITQIKFYIFGNPSSFPTDESKIAFIISHLTGDAFQHFEHAINAKDDSKREWLTNYQKFLDQAELVLGDPDYRNNLTRQLMSLVQSGPASVYASKFTQISSQLDWNQAALIAHFHKGLKLDLQAQLALHDDPQDLQSLIELAIKVDNKLHLARHRTNASTQFRQTNWQYSHSVNSPLRTSPVSQLQANPSTANTSGPAPMDLDATRSRRGPLSEEEKLRRRTNRLCMWCASDQHLRDQCPTAPPMIPRHTALNASPRMSCTGTLFPQVSSPPSPRISQQNSTRFPKTTLFCPSYSISSPHPDLATSFVHDNHLQLIAHPTPIPLYVIDGRPIQSGNITHFVHLEVQFNGHTQSLRADVTQLGTYPLVLGMPWLRLHNPIIDWKRNTLVYSCQSCALGHTQPINVSIEGAPLVPLDHKHLDISFASSFAFERLVNNSDNHHGLLFYDPTSHQLSSSSPAPSQSLSDDNQDSLEYLESLKNLVPSEYHHLLAAFSKVKADQLPPHRKFDLSIDLEDNTTPPFGPLYPLSETELQTLSSWLKENLSKNFIRASTSPAGAPVLFVRKKDGSLRLCVDYRGLNKITRKNRYPLPLIPEALDRIRGAKIYTKLDLRSGYNLVRIKEGDEWKTAFRTRYGHFECLVMPFGLTNAPAAFQHLMNSIFRDLLDVSVLVYLDDILIFSGDECQHTRHVQEVLQRLINNKLYCNPKKCEFNRTSTEYLGFIISPSGVSMSQDKVKAITSWPTPTSLKELQQFLGFCNFYRRFIEGYSRVITPLTRLLKKNTPFLLDSAALSSLDRLKQIFTSGAILCHFNPLLPSIIETDASDFAISGILSQVTDGHLRPVAFMSRKMLPAEQNYEIHDKELLAIVECIKIWRHYLEGSQHPFKIYTDHAALQYFQTKRVLTRRQARWSETVNHHKYTIEYRSGSKNNKADTLSRRPDFSEGGKASEQPGQILLRPYTLAASLVKFSPPSDIVDLIKFHLSQDPVSNQIVNDLNHDSTLHPYFKLQDNLLLHHDKIYIPNAEPLKVKLLAQAHDSLLSGHPGQVKTFELLDRNYTWPGMRQFVNNYVKTCDSCQRNKPTHHRKHGHLQPLPIPSKPWSSLSMDHIVDLPPSSGFDCVLVVVDRLTKEAHFIPTHKTDSSRDLARTFLTHVFKLHGLPTDIVSDRGATFTSNWWSELLAMLKIKPNLSTAFHPESDGQTERTNQTLEHYLRHFCDYLQTNWSELLPLAEFAYNNSFHSSIGASPFYVTRGYHPRLEVSLRDSFVTDVPKYLQHLRSVQETARKQILQAQETQARFANLKRKPSPPFKIGDQVLLNRKNIQTSRPSSKLDSHKLGPFRIQRIISPVAFKLELPASMKIHPVFHVSLLEPYQANSLASRCSNPPPPPEIINGEEEYQVEQILDSRNNRRSRRLEYFVDWTGYGPQDRQWVSAADFDDDDSLVIEFHTRHPHKPGFERIQGLNGALLLQEQLHQSRISSRHPRYRPAAYGSATSTLTHPVKVPMEPRSDVEHSTDPFDDVALYQSAVGALQYAAHRARPDIVTSVRAAASKVSAPTQADWIAVKRIIRYLQGTVDWGLKFNHGGSTVFELYSDASWGDDMSTGKSIGAFVSILAGAAISWQSKQQSMVATSTTEAEILAASAAAKEAMWLRRLAADLELEQPKATLIWEDNQAVIAIALNPAHHGRTKHYNVHHFYIRERVTAGDIRIKYCKTGAMTADILTKPLARNLFELHREGMGMVSLGALTRTYGLSSGAGARVLCGGPAEAAGCLHEIASFWPSCFSLFSTTHSISHLA</sequence>
<dbReference type="EMBL" id="FQNC01000017">
    <property type="protein sequence ID" value="SGY20137.1"/>
    <property type="molecule type" value="Genomic_DNA"/>
</dbReference>
<evidence type="ECO:0000256" key="17">
    <source>
        <dbReference type="SAM" id="Coils"/>
    </source>
</evidence>
<dbReference type="PROSITE" id="PS50013">
    <property type="entry name" value="CHROMO_2"/>
    <property type="match status" value="1"/>
</dbReference>
<dbReference type="InterPro" id="IPR012337">
    <property type="entry name" value="RNaseH-like_sf"/>
</dbReference>
<gene>
    <name evidence="22" type="primary">BQ5605_C017g08485</name>
    <name evidence="22" type="ORF">BQ5605_C017G08485</name>
</gene>
<evidence type="ECO:0000256" key="7">
    <source>
        <dbReference type="ARBA" id="ARBA00022750"/>
    </source>
</evidence>
<dbReference type="Pfam" id="PF17917">
    <property type="entry name" value="RT_RNaseH"/>
    <property type="match status" value="1"/>
</dbReference>
<dbReference type="GO" id="GO:0003887">
    <property type="term" value="F:DNA-directed DNA polymerase activity"/>
    <property type="evidence" value="ECO:0007669"/>
    <property type="project" value="UniProtKB-KW"/>
</dbReference>
<dbReference type="SUPFAM" id="SSF54160">
    <property type="entry name" value="Chromo domain-like"/>
    <property type="match status" value="1"/>
</dbReference>
<keyword evidence="3" id="KW-0808">Transferase</keyword>
<feature type="region of interest" description="Disordered" evidence="18">
    <location>
        <begin position="2236"/>
        <end position="2256"/>
    </location>
</feature>
<dbReference type="FunFam" id="3.10.20.370:FF:000001">
    <property type="entry name" value="Retrovirus-related Pol polyprotein from transposon 17.6-like protein"/>
    <property type="match status" value="1"/>
</dbReference>
<dbReference type="InterPro" id="IPR043502">
    <property type="entry name" value="DNA/RNA_pol_sf"/>
</dbReference>
<evidence type="ECO:0000256" key="6">
    <source>
        <dbReference type="ARBA" id="ARBA00022723"/>
    </source>
</evidence>
<keyword evidence="9" id="KW-0378">Hydrolase</keyword>
<feature type="domain" description="Integrase catalytic" evidence="21">
    <location>
        <begin position="2402"/>
        <end position="2561"/>
    </location>
</feature>
<dbReference type="InterPro" id="IPR032549">
    <property type="entry name" value="DUF4939"/>
</dbReference>
<dbReference type="InterPro" id="IPR036397">
    <property type="entry name" value="RNaseH_sf"/>
</dbReference>
<keyword evidence="17" id="KW-0175">Coiled coil</keyword>
<evidence type="ECO:0000256" key="15">
    <source>
        <dbReference type="ARBA" id="ARBA00023125"/>
    </source>
</evidence>
<evidence type="ECO:0000256" key="10">
    <source>
        <dbReference type="ARBA" id="ARBA00022842"/>
    </source>
</evidence>
<keyword evidence="16" id="KW-0233">DNA recombination</keyword>
<dbReference type="Pfam" id="PF22936">
    <property type="entry name" value="Pol_BBD"/>
    <property type="match status" value="1"/>
</dbReference>
<evidence type="ECO:0000259" key="20">
    <source>
        <dbReference type="PROSITE" id="PS50878"/>
    </source>
</evidence>
<evidence type="ECO:0000256" key="16">
    <source>
        <dbReference type="ARBA" id="ARBA00023172"/>
    </source>
</evidence>
<dbReference type="Pfam" id="PF13976">
    <property type="entry name" value="gag_pre-integrs"/>
    <property type="match status" value="1"/>
</dbReference>
<evidence type="ECO:0000256" key="13">
    <source>
        <dbReference type="ARBA" id="ARBA00022918"/>
    </source>
</evidence>
<evidence type="ECO:0000313" key="22">
    <source>
        <dbReference type="EMBL" id="SGY20137.1"/>
    </source>
</evidence>
<dbReference type="GO" id="GO:0004190">
    <property type="term" value="F:aspartic-type endopeptidase activity"/>
    <property type="evidence" value="ECO:0007669"/>
    <property type="project" value="UniProtKB-KW"/>
</dbReference>
<dbReference type="Pfam" id="PF24626">
    <property type="entry name" value="SH3_Tf2-1"/>
    <property type="match status" value="1"/>
</dbReference>
<evidence type="ECO:0000256" key="4">
    <source>
        <dbReference type="ARBA" id="ARBA00022695"/>
    </source>
</evidence>
<dbReference type="InterPro" id="IPR023780">
    <property type="entry name" value="Chromo_domain"/>
</dbReference>
<dbReference type="Gene3D" id="3.30.420.10">
    <property type="entry name" value="Ribonuclease H-like superfamily/Ribonuclease H"/>
    <property type="match status" value="2"/>
</dbReference>
<accession>A0A2X0LYT6</accession>
<evidence type="ECO:0000256" key="14">
    <source>
        <dbReference type="ARBA" id="ARBA00022932"/>
    </source>
</evidence>
<feature type="compositionally biased region" description="Polar residues" evidence="18">
    <location>
        <begin position="1484"/>
        <end position="1507"/>
    </location>
</feature>
<reference evidence="22 23" key="1">
    <citation type="submission" date="2016-11" db="EMBL/GenBank/DDBJ databases">
        <authorList>
            <person name="Jaros S."/>
            <person name="Januszkiewicz K."/>
            <person name="Wedrychowicz H."/>
        </authorList>
    </citation>
    <scope>NUCLEOTIDE SEQUENCE [LARGE SCALE GENOMIC DNA]</scope>
</reference>
<dbReference type="SUPFAM" id="SSF53098">
    <property type="entry name" value="Ribonuclease H-like"/>
    <property type="match status" value="2"/>
</dbReference>
<feature type="domain" description="Reverse transcriptase" evidence="20">
    <location>
        <begin position="1853"/>
        <end position="2032"/>
    </location>
</feature>
<dbReference type="InterPro" id="IPR001584">
    <property type="entry name" value="Integrase_cat-core"/>
</dbReference>
<keyword evidence="14" id="KW-0239">DNA-directed DNA polymerase</keyword>
<dbReference type="InterPro" id="IPR000953">
    <property type="entry name" value="Chromo/chromo_shadow_dom"/>
</dbReference>
<keyword evidence="15" id="KW-0238">DNA-binding</keyword>
<dbReference type="SMART" id="SM00298">
    <property type="entry name" value="CHROMO"/>
    <property type="match status" value="1"/>
</dbReference>
<evidence type="ECO:0000256" key="2">
    <source>
        <dbReference type="ARBA" id="ARBA00022670"/>
    </source>
</evidence>
<dbReference type="GO" id="GO:0015074">
    <property type="term" value="P:DNA integration"/>
    <property type="evidence" value="ECO:0007669"/>
    <property type="project" value="UniProtKB-KW"/>
</dbReference>
<dbReference type="GO" id="GO:0003723">
    <property type="term" value="F:RNA binding"/>
    <property type="evidence" value="ECO:0007669"/>
    <property type="project" value="UniProtKB-KW"/>
</dbReference>
<dbReference type="GO" id="GO:0003677">
    <property type="term" value="F:DNA binding"/>
    <property type="evidence" value="ECO:0007669"/>
    <property type="project" value="UniProtKB-KW"/>
</dbReference>
<dbReference type="InterPro" id="IPR041373">
    <property type="entry name" value="RT_RNaseH"/>
</dbReference>
<dbReference type="Pfam" id="PF16297">
    <property type="entry name" value="DUF4939"/>
    <property type="match status" value="1"/>
</dbReference>
<dbReference type="GO" id="GO:0005634">
    <property type="term" value="C:nucleus"/>
    <property type="evidence" value="ECO:0007669"/>
    <property type="project" value="UniProtKB-ARBA"/>
</dbReference>
<dbReference type="Gene3D" id="2.40.70.10">
    <property type="entry name" value="Acid Proteases"/>
    <property type="match status" value="1"/>
</dbReference>
<dbReference type="GO" id="GO:0003964">
    <property type="term" value="F:RNA-directed DNA polymerase activity"/>
    <property type="evidence" value="ECO:0007669"/>
    <property type="project" value="UniProtKB-KW"/>
</dbReference>
<dbReference type="Pfam" id="PF14223">
    <property type="entry name" value="Retrotran_gag_2"/>
    <property type="match status" value="1"/>
</dbReference>
<feature type="compositionally biased region" description="Basic and acidic residues" evidence="18">
    <location>
        <begin position="257"/>
        <end position="266"/>
    </location>
</feature>
<dbReference type="PANTHER" id="PTHR37984">
    <property type="entry name" value="PROTEIN CBG26694"/>
    <property type="match status" value="1"/>
</dbReference>
<dbReference type="InterPro" id="IPR025724">
    <property type="entry name" value="GAG-pre-integrase_dom"/>
</dbReference>
<dbReference type="EC" id="2.7.7.49" evidence="1"/>
<keyword evidence="5" id="KW-0540">Nuclease</keyword>
<dbReference type="FunFam" id="3.30.420.10:FF:000032">
    <property type="entry name" value="Retrovirus-related Pol polyprotein from transposon 297-like Protein"/>
    <property type="match status" value="1"/>
</dbReference>
<feature type="region of interest" description="Disordered" evidence="18">
    <location>
        <begin position="1484"/>
        <end position="1528"/>
    </location>
</feature>
<evidence type="ECO:0000256" key="5">
    <source>
        <dbReference type="ARBA" id="ARBA00022722"/>
    </source>
</evidence>
<dbReference type="Pfam" id="PF00665">
    <property type="entry name" value="rve"/>
    <property type="match status" value="2"/>
</dbReference>
<dbReference type="CDD" id="cd09274">
    <property type="entry name" value="RNase_HI_RT_Ty3"/>
    <property type="match status" value="1"/>
</dbReference>
<dbReference type="InterPro" id="IPR054722">
    <property type="entry name" value="PolX-like_BBD"/>
</dbReference>
<dbReference type="GO" id="GO:0004519">
    <property type="term" value="F:endonuclease activity"/>
    <property type="evidence" value="ECO:0007669"/>
    <property type="project" value="UniProtKB-KW"/>
</dbReference>
<evidence type="ECO:0000256" key="3">
    <source>
        <dbReference type="ARBA" id="ARBA00022679"/>
    </source>
</evidence>
<dbReference type="CDD" id="cd01647">
    <property type="entry name" value="RT_LTR"/>
    <property type="match status" value="1"/>
</dbReference>
<evidence type="ECO:0000256" key="11">
    <source>
        <dbReference type="ARBA" id="ARBA00022884"/>
    </source>
</evidence>
<protein>
    <recommendedName>
        <fullName evidence="1">RNA-directed DNA polymerase</fullName>
        <ecNumber evidence="1">2.7.7.49</ecNumber>
    </recommendedName>
</protein>
<feature type="compositionally biased region" description="Basic residues" evidence="18">
    <location>
        <begin position="267"/>
        <end position="280"/>
    </location>
</feature>
<dbReference type="InterPro" id="IPR013103">
    <property type="entry name" value="RVT_2"/>
</dbReference>
<keyword evidence="8" id="KW-0255">Endonuclease</keyword>
<evidence type="ECO:0000313" key="23">
    <source>
        <dbReference type="Proteomes" id="UP000249464"/>
    </source>
</evidence>
<feature type="coiled-coil region" evidence="17">
    <location>
        <begin position="1201"/>
        <end position="1235"/>
    </location>
</feature>
<dbReference type="Gene3D" id="3.30.70.270">
    <property type="match status" value="2"/>
</dbReference>
<evidence type="ECO:0000259" key="19">
    <source>
        <dbReference type="PROSITE" id="PS50013"/>
    </source>
</evidence>
<dbReference type="Pfam" id="PF00078">
    <property type="entry name" value="RVT_1"/>
    <property type="match status" value="1"/>
</dbReference>
<keyword evidence="23" id="KW-1185">Reference proteome</keyword>
<dbReference type="PANTHER" id="PTHR37984:SF5">
    <property type="entry name" value="PROTEIN NYNRIN-LIKE"/>
    <property type="match status" value="1"/>
</dbReference>
<keyword evidence="11" id="KW-0694">RNA-binding</keyword>
<evidence type="ECO:0000256" key="1">
    <source>
        <dbReference type="ARBA" id="ARBA00012493"/>
    </source>
</evidence>
<feature type="region of interest" description="Disordered" evidence="18">
    <location>
        <begin position="257"/>
        <end position="286"/>
    </location>
</feature>
<dbReference type="Pfam" id="PF07727">
    <property type="entry name" value="RVT_2"/>
    <property type="match status" value="1"/>
</dbReference>
<feature type="domain" description="Integrase catalytic" evidence="21">
    <location>
        <begin position="510"/>
        <end position="681"/>
    </location>
</feature>
<dbReference type="GO" id="GO:0006508">
    <property type="term" value="P:proteolysis"/>
    <property type="evidence" value="ECO:0007669"/>
    <property type="project" value="UniProtKB-KW"/>
</dbReference>
<organism evidence="22 23">
    <name type="scientific">Microbotryum silenes-dioicae</name>
    <dbReference type="NCBI Taxonomy" id="796604"/>
    <lineage>
        <taxon>Eukaryota</taxon>
        <taxon>Fungi</taxon>
        <taxon>Dikarya</taxon>
        <taxon>Basidiomycota</taxon>
        <taxon>Pucciniomycotina</taxon>
        <taxon>Microbotryomycetes</taxon>
        <taxon>Microbotryales</taxon>
        <taxon>Microbotryaceae</taxon>
        <taxon>Microbotryum</taxon>
    </lineage>
</organism>
<dbReference type="Pfam" id="PF25597">
    <property type="entry name" value="SH3_retrovirus"/>
    <property type="match status" value="1"/>
</dbReference>
<dbReference type="CDD" id="cd00303">
    <property type="entry name" value="retropepsin_like"/>
    <property type="match status" value="1"/>
</dbReference>
<evidence type="ECO:0000256" key="12">
    <source>
        <dbReference type="ARBA" id="ARBA00022908"/>
    </source>
</evidence>
<dbReference type="Gene3D" id="3.10.10.10">
    <property type="entry name" value="HIV Type 1 Reverse Transcriptase, subunit A, domain 1"/>
    <property type="match status" value="1"/>
</dbReference>
<feature type="compositionally biased region" description="Basic and acidic residues" evidence="18">
    <location>
        <begin position="1514"/>
        <end position="1528"/>
    </location>
</feature>
<dbReference type="PROSITE" id="PS50878">
    <property type="entry name" value="RT_POL"/>
    <property type="match status" value="1"/>
</dbReference>
<feature type="region of interest" description="Disordered" evidence="18">
    <location>
        <begin position="785"/>
        <end position="816"/>
    </location>
</feature>
<name>A0A2X0LYT6_9BASI</name>
<dbReference type="InterPro" id="IPR050951">
    <property type="entry name" value="Retrovirus_Pol_polyprotein"/>
</dbReference>
<dbReference type="CDD" id="cd09272">
    <property type="entry name" value="RNase_HI_RT_Ty1"/>
    <property type="match status" value="1"/>
</dbReference>
<dbReference type="SUPFAM" id="SSF56672">
    <property type="entry name" value="DNA/RNA polymerases"/>
    <property type="match status" value="2"/>
</dbReference>
<dbReference type="FunFam" id="3.30.70.270:FF:000020">
    <property type="entry name" value="Transposon Tf2-6 polyprotein-like Protein"/>
    <property type="match status" value="1"/>
</dbReference>
<evidence type="ECO:0000256" key="18">
    <source>
        <dbReference type="SAM" id="MobiDB-lite"/>
    </source>
</evidence>
<keyword evidence="10" id="KW-0460">Magnesium</keyword>
<dbReference type="Gene3D" id="1.10.340.70">
    <property type="match status" value="1"/>
</dbReference>
<evidence type="ECO:0000256" key="8">
    <source>
        <dbReference type="ARBA" id="ARBA00022759"/>
    </source>
</evidence>
<evidence type="ECO:0000256" key="9">
    <source>
        <dbReference type="ARBA" id="ARBA00022801"/>
    </source>
</evidence>
<dbReference type="Pfam" id="PF17921">
    <property type="entry name" value="Integrase_H2C2"/>
    <property type="match status" value="1"/>
</dbReference>
<dbReference type="InterPro" id="IPR056924">
    <property type="entry name" value="SH3_Tf2-1"/>
</dbReference>
<proteinExistence type="predicted"/>
<dbReference type="GO" id="GO:0006338">
    <property type="term" value="P:chromatin remodeling"/>
    <property type="evidence" value="ECO:0007669"/>
    <property type="project" value="UniProtKB-ARBA"/>
</dbReference>
<keyword evidence="6" id="KW-0479">Metal-binding</keyword>
<dbReference type="InterPro" id="IPR000477">
    <property type="entry name" value="RT_dom"/>
</dbReference>
<dbReference type="InterPro" id="IPR041588">
    <property type="entry name" value="Integrase_H2C2"/>
</dbReference>
<dbReference type="GO" id="GO:0046872">
    <property type="term" value="F:metal ion binding"/>
    <property type="evidence" value="ECO:0007669"/>
    <property type="project" value="UniProtKB-KW"/>
</dbReference>
<feature type="compositionally biased region" description="Basic and acidic residues" evidence="18">
    <location>
        <begin position="2238"/>
        <end position="2251"/>
    </location>
</feature>
<dbReference type="InterPro" id="IPR057670">
    <property type="entry name" value="SH3_retrovirus"/>
</dbReference>
<dbReference type="Gene3D" id="2.40.50.40">
    <property type="match status" value="1"/>
</dbReference>
<dbReference type="Proteomes" id="UP000249464">
    <property type="component" value="Unassembled WGS sequence"/>
</dbReference>
<feature type="domain" description="Chromo" evidence="19">
    <location>
        <begin position="2703"/>
        <end position="2764"/>
    </location>
</feature>
<dbReference type="InterPro" id="IPR016197">
    <property type="entry name" value="Chromo-like_dom_sf"/>
</dbReference>
<keyword evidence="12" id="KW-0229">DNA integration</keyword>